<protein>
    <submittedName>
        <fullName evidence="1">Uncharacterized protein</fullName>
    </submittedName>
</protein>
<proteinExistence type="predicted"/>
<reference evidence="2" key="1">
    <citation type="submission" date="2018-11" db="EMBL/GenBank/DDBJ databases">
        <authorList>
            <consortium name="Genoscope - CEA"/>
            <person name="William W."/>
        </authorList>
    </citation>
    <scope>NUCLEOTIDE SEQUENCE</scope>
</reference>
<dbReference type="AlphaFoldDB" id="A0A3P5YH57"/>
<evidence type="ECO:0000313" key="2">
    <source>
        <dbReference type="EMBL" id="VDC66539.1"/>
    </source>
</evidence>
<dbReference type="Gramene" id="A06p21000.2_BraZ1">
    <property type="protein sequence ID" value="A06p21000.2_BraZ1.CDS"/>
    <property type="gene ID" value="A06g21000.2_BraZ1"/>
</dbReference>
<name>A0A3P5YH57_BRACM</name>
<organism evidence="2">
    <name type="scientific">Brassica campestris</name>
    <name type="common">Field mustard</name>
    <dbReference type="NCBI Taxonomy" id="3711"/>
    <lineage>
        <taxon>Eukaryota</taxon>
        <taxon>Viridiplantae</taxon>
        <taxon>Streptophyta</taxon>
        <taxon>Embryophyta</taxon>
        <taxon>Tracheophyta</taxon>
        <taxon>Spermatophyta</taxon>
        <taxon>Magnoliopsida</taxon>
        <taxon>eudicotyledons</taxon>
        <taxon>Gunneridae</taxon>
        <taxon>Pentapetalae</taxon>
        <taxon>rosids</taxon>
        <taxon>malvids</taxon>
        <taxon>Brassicales</taxon>
        <taxon>Brassicaceae</taxon>
        <taxon>Brassiceae</taxon>
        <taxon>Brassica</taxon>
    </lineage>
</organism>
<sequence length="191" mass="21625">MAFAQMAPNFFRYFLASWIRAMEEGLEFGLEELKKLFAIKRNNGFPVTMILAPRPGRSIIDGIRTRDDLWREKFFVFNINPVSIGDIDFGRIPREWSDDIEPFGSAPMTPELRGWIATMRRAAYAPPPGRNHATPIGQAVPVRPGKGLSNKSKPIFLLFPFSESSECLRVPLFLKYISFRSEGEGGVTRPS</sequence>
<accession>A0A3P5YH57</accession>
<dbReference type="EMBL" id="LR031569">
    <property type="protein sequence ID" value="VDC66539.1"/>
    <property type="molecule type" value="Genomic_DNA"/>
</dbReference>
<dbReference type="EMBL" id="LS974622">
    <property type="protein sequence ID" value="CAG7869860.1"/>
    <property type="molecule type" value="Genomic_DNA"/>
</dbReference>
<evidence type="ECO:0000313" key="1">
    <source>
        <dbReference type="EMBL" id="CAG7869860.1"/>
    </source>
</evidence>
<gene>
    <name evidence="2" type="ORF">BRAA06T25079Z</name>
    <name evidence="1" type="ORF">BRAPAZ1V2_A06P21000.2</name>
</gene>
<dbReference type="Proteomes" id="UP000694005">
    <property type="component" value="Chromosome A06"/>
</dbReference>